<dbReference type="GO" id="GO:0071949">
    <property type="term" value="F:FAD binding"/>
    <property type="evidence" value="ECO:0007669"/>
    <property type="project" value="TreeGrafter"/>
</dbReference>
<evidence type="ECO:0000259" key="2">
    <source>
        <dbReference type="Pfam" id="PF01619"/>
    </source>
</evidence>
<gene>
    <name evidence="3" type="ORF">EU557_03735</name>
</gene>
<evidence type="ECO:0000313" key="3">
    <source>
        <dbReference type="EMBL" id="TGD82901.1"/>
    </source>
</evidence>
<dbReference type="OrthoDB" id="1401444at2"/>
<sequence>MSVTHVPQLSFDDTAVAFAAKSDGELRKMYALFAAMNNNSLVKTGGGLMKTALKWSLPGTKFLIKKSIFEQFCGGETIQECLPVIQELGRYGIGTILDYSVEGEGSDKSFDDTTTEILATLDMAHRSQHIPFSVFKVTGLADSKILEKVQAGTALSQVEQASFERSKKRINAICARAHQYGVRVFVDAEESWFQETIDQLTYEMMQRYNRESAIVWNTYQLYRQDRLDAIKTAYDAAVKGGYFLGGKLVRGAYMEKEARVAQQQGRSNPINPTKQATDDLYNESLRFCVEHADHISICAGTHNEASSLLLTELMHEKGLQPNDQRIWFAQLYGMSDNLTYNLANAGYNTAKYVPYGPVEAVMPYLLRRADENTAIAGQTSREFLLIQKEMNRRKRRK</sequence>
<keyword evidence="4" id="KW-1185">Reference proteome</keyword>
<dbReference type="Proteomes" id="UP000298284">
    <property type="component" value="Unassembled WGS sequence"/>
</dbReference>
<evidence type="ECO:0000256" key="1">
    <source>
        <dbReference type="ARBA" id="ARBA00023002"/>
    </source>
</evidence>
<protein>
    <submittedName>
        <fullName evidence="3">Proline dehydrogenase</fullName>
    </submittedName>
</protein>
<dbReference type="PANTHER" id="PTHR13914:SF0">
    <property type="entry name" value="PROLINE DEHYDROGENASE 1, MITOCHONDRIAL"/>
    <property type="match status" value="1"/>
</dbReference>
<dbReference type="AlphaFoldDB" id="A0A4Z0MT84"/>
<name>A0A4Z0MT84_9BACT</name>
<dbReference type="GO" id="GO:0010133">
    <property type="term" value="P:L-proline catabolic process to L-glutamate"/>
    <property type="evidence" value="ECO:0007669"/>
    <property type="project" value="TreeGrafter"/>
</dbReference>
<dbReference type="EMBL" id="SRKZ01000001">
    <property type="protein sequence ID" value="TGD82901.1"/>
    <property type="molecule type" value="Genomic_DNA"/>
</dbReference>
<dbReference type="SUPFAM" id="SSF51730">
    <property type="entry name" value="FAD-linked oxidoreductase"/>
    <property type="match status" value="1"/>
</dbReference>
<proteinExistence type="predicted"/>
<dbReference type="PANTHER" id="PTHR13914">
    <property type="entry name" value="PROLINE OXIDASE"/>
    <property type="match status" value="1"/>
</dbReference>
<reference evidence="3 4" key="1">
    <citation type="submission" date="2019-04" db="EMBL/GenBank/DDBJ databases">
        <authorList>
            <person name="Feng G."/>
            <person name="Zhang J."/>
            <person name="Zhu H."/>
        </authorList>
    </citation>
    <scope>NUCLEOTIDE SEQUENCE [LARGE SCALE GENOMIC DNA]</scope>
    <source>
        <strain evidence="3 4">JCM 19491</strain>
    </source>
</reference>
<dbReference type="InterPro" id="IPR015659">
    <property type="entry name" value="Proline_oxidase"/>
</dbReference>
<dbReference type="Pfam" id="PF01619">
    <property type="entry name" value="Pro_dh"/>
    <property type="match status" value="1"/>
</dbReference>
<dbReference type="RefSeq" id="WP_135529056.1">
    <property type="nucleotide sequence ID" value="NZ_SRKZ01000001.1"/>
</dbReference>
<feature type="domain" description="Proline dehydrogenase" evidence="2">
    <location>
        <begin position="83"/>
        <end position="381"/>
    </location>
</feature>
<dbReference type="Gene3D" id="3.20.20.220">
    <property type="match status" value="1"/>
</dbReference>
<dbReference type="InterPro" id="IPR002872">
    <property type="entry name" value="Proline_DH_dom"/>
</dbReference>
<evidence type="ECO:0000313" key="4">
    <source>
        <dbReference type="Proteomes" id="UP000298284"/>
    </source>
</evidence>
<comment type="caution">
    <text evidence="3">The sequence shown here is derived from an EMBL/GenBank/DDBJ whole genome shotgun (WGS) entry which is preliminary data.</text>
</comment>
<accession>A0A4Z0MT84</accession>
<keyword evidence="1" id="KW-0560">Oxidoreductase</keyword>
<dbReference type="GO" id="GO:0004657">
    <property type="term" value="F:proline dehydrogenase activity"/>
    <property type="evidence" value="ECO:0007669"/>
    <property type="project" value="InterPro"/>
</dbReference>
<organism evidence="3 4">
    <name type="scientific">Hymenobacter wooponensis</name>
    <dbReference type="NCBI Taxonomy" id="1525360"/>
    <lineage>
        <taxon>Bacteria</taxon>
        <taxon>Pseudomonadati</taxon>
        <taxon>Bacteroidota</taxon>
        <taxon>Cytophagia</taxon>
        <taxon>Cytophagales</taxon>
        <taxon>Hymenobacteraceae</taxon>
        <taxon>Hymenobacter</taxon>
    </lineage>
</organism>
<dbReference type="InterPro" id="IPR029041">
    <property type="entry name" value="FAD-linked_oxidoreductase-like"/>
</dbReference>